<keyword evidence="2 5" id="KW-0812">Transmembrane</keyword>
<evidence type="ECO:0000313" key="6">
    <source>
        <dbReference type="EMBL" id="TGZ60061.1"/>
    </source>
</evidence>
<comment type="subcellular location">
    <subcellularLocation>
        <location evidence="1">Membrane</location>
        <topology evidence="1">Multi-pass membrane protein</topology>
    </subcellularLocation>
</comment>
<evidence type="ECO:0000256" key="5">
    <source>
        <dbReference type="SAM" id="Phobius"/>
    </source>
</evidence>
<accession>A0A4S2LAK0</accession>
<dbReference type="STRING" id="147828.A0A4S2LAK0"/>
<dbReference type="Gene3D" id="1.10.1450.10">
    <property type="entry name" value="Tetraspanin"/>
    <property type="match status" value="1"/>
</dbReference>
<dbReference type="SUPFAM" id="SSF48652">
    <property type="entry name" value="Tetraspanin"/>
    <property type="match status" value="1"/>
</dbReference>
<dbReference type="EMBL" id="SJOL01008619">
    <property type="protein sequence ID" value="TGZ60061.1"/>
    <property type="molecule type" value="Genomic_DNA"/>
</dbReference>
<dbReference type="AlphaFoldDB" id="A0A4S2LAK0"/>
<dbReference type="GO" id="GO:0005886">
    <property type="term" value="C:plasma membrane"/>
    <property type="evidence" value="ECO:0007669"/>
    <property type="project" value="TreeGrafter"/>
</dbReference>
<dbReference type="PANTHER" id="PTHR19282">
    <property type="entry name" value="TETRASPANIN"/>
    <property type="match status" value="1"/>
</dbReference>
<feature type="transmembrane region" description="Helical" evidence="5">
    <location>
        <begin position="76"/>
        <end position="99"/>
    </location>
</feature>
<keyword evidence="7" id="KW-1185">Reference proteome</keyword>
<feature type="transmembrane region" description="Helical" evidence="5">
    <location>
        <begin position="12"/>
        <end position="36"/>
    </location>
</feature>
<keyword evidence="3 5" id="KW-1133">Transmembrane helix</keyword>
<evidence type="ECO:0000256" key="4">
    <source>
        <dbReference type="ARBA" id="ARBA00023136"/>
    </source>
</evidence>
<evidence type="ECO:0000256" key="3">
    <source>
        <dbReference type="ARBA" id="ARBA00022989"/>
    </source>
</evidence>
<dbReference type="InterPro" id="IPR018499">
    <property type="entry name" value="Tetraspanin/Peripherin"/>
</dbReference>
<protein>
    <recommendedName>
        <fullName evidence="8">Tetraspanin</fullName>
    </recommendedName>
</protein>
<comment type="caution">
    <text evidence="6">The sequence shown here is derived from an EMBL/GenBank/DDBJ whole genome shotgun (WGS) entry which is preliminary data.</text>
</comment>
<dbReference type="InterPro" id="IPR008952">
    <property type="entry name" value="Tetraspanin_EC2_sf"/>
</dbReference>
<dbReference type="Proteomes" id="UP000308267">
    <property type="component" value="Unassembled WGS sequence"/>
</dbReference>
<keyword evidence="4 5" id="KW-0472">Membrane</keyword>
<feature type="transmembrane region" description="Helical" evidence="5">
    <location>
        <begin position="106"/>
        <end position="128"/>
    </location>
</feature>
<dbReference type="PANTHER" id="PTHR19282:SF544">
    <property type="entry name" value="TETRASPANIN"/>
    <property type="match status" value="1"/>
</dbReference>
<dbReference type="EMBL" id="SJOL01008619">
    <property type="protein sequence ID" value="TGZ60060.1"/>
    <property type="molecule type" value="Genomic_DNA"/>
</dbReference>
<dbReference type="Pfam" id="PF00335">
    <property type="entry name" value="Tetraspanin"/>
    <property type="match status" value="1"/>
</dbReference>
<proteinExistence type="predicted"/>
<evidence type="ECO:0000256" key="2">
    <source>
        <dbReference type="ARBA" id="ARBA00022692"/>
    </source>
</evidence>
<sequence>MASFLHIFARWYTIIANLLFLFFFIACGIFCGLVFWHPTVLKQFAKEHVHSRTHKYQTREEAEDAVMDTKEVFGPLLVGSFWACVCGTFLCGIGIVAAAKKSRHILWFYVILFSAVLLAEFVTLMVFFGRPDLFNYHLKNLLDQLVTNYVSEDSRDAKSRALNHFMIEYQCCGSNDVSDFQNAVLFKEHRAKHQIPGPLNPTTCCALYEDGSVHPECTIRSMTEENSNIHRGCWTEILRVATRYGLSVAYGWLGAMFLQVTIIMASAHLIWHKQNTWGDLNQWYANSDNQF</sequence>
<dbReference type="OrthoDB" id="6279736at2759"/>
<reference evidence="6 7" key="1">
    <citation type="journal article" date="2019" name="BMC Genomics">
        <title>New insights from Opisthorchis felineus genome: update on genomics of the epidemiologically important liver flukes.</title>
        <authorList>
            <person name="Ershov N.I."/>
            <person name="Mordvinov V.A."/>
            <person name="Prokhortchouk E.B."/>
            <person name="Pakharukova M.Y."/>
            <person name="Gunbin K.V."/>
            <person name="Ustyantsev K."/>
            <person name="Genaev M.A."/>
            <person name="Blinov A.G."/>
            <person name="Mazur A."/>
            <person name="Boulygina E."/>
            <person name="Tsygankova S."/>
            <person name="Khrameeva E."/>
            <person name="Chekanov N."/>
            <person name="Fan G."/>
            <person name="Xiao A."/>
            <person name="Zhang H."/>
            <person name="Xu X."/>
            <person name="Yang H."/>
            <person name="Solovyev V."/>
            <person name="Lee S.M."/>
            <person name="Liu X."/>
            <person name="Afonnikov D.A."/>
            <person name="Skryabin K.G."/>
        </authorList>
    </citation>
    <scope>NUCLEOTIDE SEQUENCE [LARGE SCALE GENOMIC DNA]</scope>
    <source>
        <strain evidence="6">AK-0245</strain>
        <tissue evidence="6">Whole organism</tissue>
    </source>
</reference>
<evidence type="ECO:0000313" key="7">
    <source>
        <dbReference type="Proteomes" id="UP000308267"/>
    </source>
</evidence>
<gene>
    <name evidence="6" type="ORF">CRM22_008760</name>
</gene>
<organism evidence="6 7">
    <name type="scientific">Opisthorchis felineus</name>
    <dbReference type="NCBI Taxonomy" id="147828"/>
    <lineage>
        <taxon>Eukaryota</taxon>
        <taxon>Metazoa</taxon>
        <taxon>Spiralia</taxon>
        <taxon>Lophotrochozoa</taxon>
        <taxon>Platyhelminthes</taxon>
        <taxon>Trematoda</taxon>
        <taxon>Digenea</taxon>
        <taxon>Opisthorchiida</taxon>
        <taxon>Opisthorchiata</taxon>
        <taxon>Opisthorchiidae</taxon>
        <taxon>Opisthorchis</taxon>
    </lineage>
</organism>
<evidence type="ECO:0000256" key="1">
    <source>
        <dbReference type="ARBA" id="ARBA00004141"/>
    </source>
</evidence>
<evidence type="ECO:0008006" key="8">
    <source>
        <dbReference type="Google" id="ProtNLM"/>
    </source>
</evidence>
<name>A0A4S2LAK0_OPIFE</name>
<feature type="transmembrane region" description="Helical" evidence="5">
    <location>
        <begin position="249"/>
        <end position="271"/>
    </location>
</feature>